<organism evidence="2 3">
    <name type="scientific">Pseudodesulfovibrio cashew</name>
    <dbReference type="NCBI Taxonomy" id="2678688"/>
    <lineage>
        <taxon>Bacteria</taxon>
        <taxon>Pseudomonadati</taxon>
        <taxon>Thermodesulfobacteriota</taxon>
        <taxon>Desulfovibrionia</taxon>
        <taxon>Desulfovibrionales</taxon>
        <taxon>Desulfovibrionaceae</taxon>
    </lineage>
</organism>
<proteinExistence type="predicted"/>
<name>A0A6I6JNX8_9BACT</name>
<evidence type="ECO:0000313" key="2">
    <source>
        <dbReference type="EMBL" id="QGY41847.1"/>
    </source>
</evidence>
<dbReference type="RefSeq" id="WP_158950488.1">
    <property type="nucleotide sequence ID" value="NZ_CP046400.1"/>
</dbReference>
<reference evidence="2 3" key="1">
    <citation type="submission" date="2019-11" db="EMBL/GenBank/DDBJ databases">
        <authorList>
            <person name="Zheng R.K."/>
            <person name="Sun C.M."/>
        </authorList>
    </citation>
    <scope>NUCLEOTIDE SEQUENCE [LARGE SCALE GENOMIC DNA]</scope>
    <source>
        <strain evidence="2 3">SRB007</strain>
    </source>
</reference>
<dbReference type="Proteomes" id="UP000428328">
    <property type="component" value="Chromosome"/>
</dbReference>
<dbReference type="Pfam" id="PF22751">
    <property type="entry name" value="DUF488-N3a"/>
    <property type="match status" value="1"/>
</dbReference>
<gene>
    <name evidence="2" type="ORF">GM415_17535</name>
</gene>
<dbReference type="KEGG" id="psel:GM415_17535"/>
<accession>A0A6I6JNX8</accession>
<protein>
    <submittedName>
        <fullName evidence="2">DUF488 family protein</fullName>
    </submittedName>
</protein>
<evidence type="ECO:0000259" key="1">
    <source>
        <dbReference type="Pfam" id="PF22751"/>
    </source>
</evidence>
<dbReference type="InterPro" id="IPR054495">
    <property type="entry name" value="DUF488-N3a"/>
</dbReference>
<sequence length="132" mass="14957">MPIQVVQLGTARHQDEGIRIGTVRRPPRGVKKTEYASQNWYDVWLPEVAPSPELMKLGQSAETEKEWDIFARKYRRELATPEKSRTLALLAAFSTTSDFSIGCYCADLSRCHVSVLREILKEQGALFKNSGE</sequence>
<dbReference type="AlphaFoldDB" id="A0A6I6JNX8"/>
<evidence type="ECO:0000313" key="3">
    <source>
        <dbReference type="Proteomes" id="UP000428328"/>
    </source>
</evidence>
<keyword evidence="3" id="KW-1185">Reference proteome</keyword>
<dbReference type="EMBL" id="CP046400">
    <property type="protein sequence ID" value="QGY41847.1"/>
    <property type="molecule type" value="Genomic_DNA"/>
</dbReference>
<feature type="domain" description="DUF488" evidence="1">
    <location>
        <begin position="3"/>
        <end position="124"/>
    </location>
</feature>